<dbReference type="STRING" id="200378.SAMN05216553_11170"/>
<evidence type="ECO:0000256" key="2">
    <source>
        <dbReference type="SAM" id="Phobius"/>
    </source>
</evidence>
<dbReference type="EMBL" id="FNCC01000011">
    <property type="protein sequence ID" value="SDG75783.1"/>
    <property type="molecule type" value="Genomic_DNA"/>
</dbReference>
<dbReference type="Proteomes" id="UP000199623">
    <property type="component" value="Unassembled WGS sequence"/>
</dbReference>
<sequence length="129" mass="13532">MTYDPYNPKQPGDPYGQPDPYGQQPYGQPGPYGQQPYGQPAYGYAPPKPQTSAILALVLSCVGFVTCGITSIVGVVFGHIAMGKIKRGEEDGHGMAVAGLVVGYFVIVGWVAYAAFIIAAIIAAANSTY</sequence>
<name>A0A1G7WV19_9PSEU</name>
<keyword evidence="5" id="KW-1185">Reference proteome</keyword>
<dbReference type="InterPro" id="IPR025241">
    <property type="entry name" value="DUF4190"/>
</dbReference>
<gene>
    <name evidence="4" type="ORF">SAMN05216553_11170</name>
</gene>
<evidence type="ECO:0000313" key="4">
    <source>
        <dbReference type="EMBL" id="SDG75783.1"/>
    </source>
</evidence>
<feature type="transmembrane region" description="Helical" evidence="2">
    <location>
        <begin position="97"/>
        <end position="125"/>
    </location>
</feature>
<evidence type="ECO:0000259" key="3">
    <source>
        <dbReference type="Pfam" id="PF13828"/>
    </source>
</evidence>
<keyword evidence="2" id="KW-0812">Transmembrane</keyword>
<accession>A0A1G7WV19</accession>
<feature type="domain" description="DUF4190" evidence="3">
    <location>
        <begin position="53"/>
        <end position="112"/>
    </location>
</feature>
<organism evidence="4 5">
    <name type="scientific">Lentzea fradiae</name>
    <dbReference type="NCBI Taxonomy" id="200378"/>
    <lineage>
        <taxon>Bacteria</taxon>
        <taxon>Bacillati</taxon>
        <taxon>Actinomycetota</taxon>
        <taxon>Actinomycetes</taxon>
        <taxon>Pseudonocardiales</taxon>
        <taxon>Pseudonocardiaceae</taxon>
        <taxon>Lentzea</taxon>
    </lineage>
</organism>
<reference evidence="5" key="1">
    <citation type="submission" date="2016-10" db="EMBL/GenBank/DDBJ databases">
        <authorList>
            <person name="Varghese N."/>
            <person name="Submissions S."/>
        </authorList>
    </citation>
    <scope>NUCLEOTIDE SEQUENCE [LARGE SCALE GENOMIC DNA]</scope>
    <source>
        <strain evidence="5">CGMCC 4.3506</strain>
    </source>
</reference>
<feature type="region of interest" description="Disordered" evidence="1">
    <location>
        <begin position="1"/>
        <end position="44"/>
    </location>
</feature>
<evidence type="ECO:0000313" key="5">
    <source>
        <dbReference type="Proteomes" id="UP000199623"/>
    </source>
</evidence>
<protein>
    <recommendedName>
        <fullName evidence="3">DUF4190 domain-containing protein</fullName>
    </recommendedName>
</protein>
<keyword evidence="2" id="KW-1133">Transmembrane helix</keyword>
<proteinExistence type="predicted"/>
<dbReference type="AlphaFoldDB" id="A0A1G7WV19"/>
<dbReference type="Pfam" id="PF13828">
    <property type="entry name" value="DUF4190"/>
    <property type="match status" value="1"/>
</dbReference>
<keyword evidence="2" id="KW-0472">Membrane</keyword>
<feature type="transmembrane region" description="Helical" evidence="2">
    <location>
        <begin position="53"/>
        <end position="77"/>
    </location>
</feature>
<evidence type="ECO:0000256" key="1">
    <source>
        <dbReference type="SAM" id="MobiDB-lite"/>
    </source>
</evidence>
<dbReference type="RefSeq" id="WP_090053209.1">
    <property type="nucleotide sequence ID" value="NZ_FNCC01000011.1"/>
</dbReference>
<feature type="compositionally biased region" description="Low complexity" evidence="1">
    <location>
        <begin position="9"/>
        <end position="44"/>
    </location>
</feature>
<dbReference type="OrthoDB" id="4374883at2"/>